<accession>A0ABV3R6A8</accession>
<dbReference type="InterPro" id="IPR036397">
    <property type="entry name" value="RNaseH_sf"/>
</dbReference>
<dbReference type="SUPFAM" id="SSF46689">
    <property type="entry name" value="Homeodomain-like"/>
    <property type="match status" value="1"/>
</dbReference>
<evidence type="ECO:0000313" key="8">
    <source>
        <dbReference type="EMBL" id="MEW9855216.1"/>
    </source>
</evidence>
<feature type="region of interest" description="Disordered" evidence="1">
    <location>
        <begin position="160"/>
        <end position="180"/>
    </location>
</feature>
<evidence type="ECO:0000313" key="9">
    <source>
        <dbReference type="Proteomes" id="UP001556118"/>
    </source>
</evidence>
<feature type="domain" description="Tc1-like transposase DDE" evidence="2">
    <location>
        <begin position="146"/>
        <end position="278"/>
    </location>
</feature>
<name>A0ABV3R6A8_9SPHN</name>
<protein>
    <submittedName>
        <fullName evidence="5">IS630 family transposase</fullName>
    </submittedName>
</protein>
<dbReference type="EMBL" id="JBFNXR010000028">
    <property type="protein sequence ID" value="MEW9855216.1"/>
    <property type="molecule type" value="Genomic_DNA"/>
</dbReference>
<organism evidence="5 9">
    <name type="scientific">Novosphingobium rhizovicinum</name>
    <dbReference type="NCBI Taxonomy" id="3228928"/>
    <lineage>
        <taxon>Bacteria</taxon>
        <taxon>Pseudomonadati</taxon>
        <taxon>Pseudomonadota</taxon>
        <taxon>Alphaproteobacteria</taxon>
        <taxon>Sphingomonadales</taxon>
        <taxon>Sphingomonadaceae</taxon>
        <taxon>Novosphingobium</taxon>
    </lineage>
</organism>
<evidence type="ECO:0000313" key="6">
    <source>
        <dbReference type="EMBL" id="MEW9853625.1"/>
    </source>
</evidence>
<sequence>MGQPLSMDLRLRLLAAIDGGMSRRAAAVRFGVAPSTAIRWQAQRTATGNFAPKPQGGDMRSHRIEERRNEVLALWEAQQDITLDELRVALAGIGLSVANSTLHRFFARHGITPEKKTGHAIEQDRPDVLRQRHAWFDGQCDLDPKRLVFIDETWTATNMTRSHGRAPRGERLRMGSPHGHRKTTTLVAGLRMSGMIAPMVLDGPINGEWFEAYVRQVLVPELRPGDIVIMDNLSSHKRASVLAMIEDAGASLRFLPPYSPDFNPIEKAFSRLKAMLRKAGERTVSGLWSFIGKLVDLFRPDECANYFSSCGYDPD</sequence>
<dbReference type="EMBL" id="JBFNXR010000010">
    <property type="protein sequence ID" value="MEW9853622.1"/>
    <property type="molecule type" value="Genomic_DNA"/>
</dbReference>
<evidence type="ECO:0000259" key="2">
    <source>
        <dbReference type="Pfam" id="PF13358"/>
    </source>
</evidence>
<gene>
    <name evidence="3" type="ORF">ABUH87_00210</name>
    <name evidence="4" type="ORF">ABUH87_00230</name>
    <name evidence="5" type="ORF">ABUH87_00235</name>
    <name evidence="6" type="ORF">ABUH87_00250</name>
    <name evidence="7" type="ORF">ABUH87_08405</name>
    <name evidence="8" type="ORF">ABUH87_08510</name>
</gene>
<dbReference type="EMBL" id="JBFNXR010000011">
    <property type="protein sequence ID" value="MEW9853625.1"/>
    <property type="molecule type" value="Genomic_DNA"/>
</dbReference>
<dbReference type="Pfam" id="PF13358">
    <property type="entry name" value="DDE_3"/>
    <property type="match status" value="1"/>
</dbReference>
<dbReference type="PANTHER" id="PTHR46564:SF1">
    <property type="entry name" value="TRANSPOSASE"/>
    <property type="match status" value="1"/>
</dbReference>
<evidence type="ECO:0000256" key="1">
    <source>
        <dbReference type="SAM" id="MobiDB-lite"/>
    </source>
</evidence>
<proteinExistence type="predicted"/>
<dbReference type="EMBL" id="JBFNXR010000009">
    <property type="protein sequence ID" value="MEW9853621.1"/>
    <property type="molecule type" value="Genomic_DNA"/>
</dbReference>
<dbReference type="NCBIfam" id="NF033545">
    <property type="entry name" value="transpos_IS630"/>
    <property type="match status" value="1"/>
</dbReference>
<dbReference type="Proteomes" id="UP001556118">
    <property type="component" value="Unassembled WGS sequence"/>
</dbReference>
<evidence type="ECO:0000313" key="4">
    <source>
        <dbReference type="EMBL" id="MEW9853621.1"/>
    </source>
</evidence>
<dbReference type="RefSeq" id="WP_367767720.1">
    <property type="nucleotide sequence ID" value="NZ_JBFNXR010000009.1"/>
</dbReference>
<dbReference type="InterPro" id="IPR038717">
    <property type="entry name" value="Tc1-like_DDE_dom"/>
</dbReference>
<evidence type="ECO:0000313" key="3">
    <source>
        <dbReference type="EMBL" id="MEW9853618.1"/>
    </source>
</evidence>
<dbReference type="InterPro" id="IPR009057">
    <property type="entry name" value="Homeodomain-like_sf"/>
</dbReference>
<dbReference type="EMBL" id="JBFNXR010000025">
    <property type="protein sequence ID" value="MEW9855200.1"/>
    <property type="molecule type" value="Genomic_DNA"/>
</dbReference>
<dbReference type="PANTHER" id="PTHR46564">
    <property type="entry name" value="TRANSPOSASE"/>
    <property type="match status" value="1"/>
</dbReference>
<dbReference type="InterPro" id="IPR047655">
    <property type="entry name" value="Transpos_IS630-like"/>
</dbReference>
<comment type="caution">
    <text evidence="5">The sequence shown here is derived from an EMBL/GenBank/DDBJ whole genome shotgun (WGS) entry which is preliminary data.</text>
</comment>
<evidence type="ECO:0000313" key="5">
    <source>
        <dbReference type="EMBL" id="MEW9853622.1"/>
    </source>
</evidence>
<dbReference type="EMBL" id="JBFNXR010000009">
    <property type="protein sequence ID" value="MEW9853618.1"/>
    <property type="molecule type" value="Genomic_DNA"/>
</dbReference>
<keyword evidence="9" id="KW-1185">Reference proteome</keyword>
<reference evidence="5 9" key="1">
    <citation type="submission" date="2024-06" db="EMBL/GenBank/DDBJ databases">
        <title>Novosphingobium rhizovicinus M1R2S20.</title>
        <authorList>
            <person name="Sun J.-Q."/>
        </authorList>
    </citation>
    <scope>NUCLEOTIDE SEQUENCE [LARGE SCALE GENOMIC DNA]</scope>
    <source>
        <strain evidence="5 9">M1R2S20</strain>
    </source>
</reference>
<dbReference type="Gene3D" id="3.30.420.10">
    <property type="entry name" value="Ribonuclease H-like superfamily/Ribonuclease H"/>
    <property type="match status" value="1"/>
</dbReference>
<evidence type="ECO:0000313" key="7">
    <source>
        <dbReference type="EMBL" id="MEW9855200.1"/>
    </source>
</evidence>